<proteinExistence type="predicted"/>
<accession>T0KEG0</accession>
<evidence type="ECO:0000313" key="2">
    <source>
        <dbReference type="EMBL" id="EQB31783.1"/>
    </source>
</evidence>
<dbReference type="PATRIC" id="fig|1346791.3.peg.2481"/>
<dbReference type="AlphaFoldDB" id="T0KEG0"/>
<dbReference type="OrthoDB" id="7506756at2"/>
<organism evidence="2 3">
    <name type="scientific">Sphingobium ummariense RL-3</name>
    <dbReference type="NCBI Taxonomy" id="1346791"/>
    <lineage>
        <taxon>Bacteria</taxon>
        <taxon>Pseudomonadati</taxon>
        <taxon>Pseudomonadota</taxon>
        <taxon>Alphaproteobacteria</taxon>
        <taxon>Sphingomonadales</taxon>
        <taxon>Sphingomonadaceae</taxon>
        <taxon>Sphingobium</taxon>
    </lineage>
</organism>
<sequence>MILTVAAALSALSTPVHSTEIAHAANAYTASYHAQSTVRTRQVETRFVNRPSTQICRWQADLVVNRAVAAQGRPVAAIGKSIHRFEPLSGSYAGSCEAARHHIDAEVARYSRARAGEALAVAQQDRAVLVNELDSLQALSVKGG</sequence>
<evidence type="ECO:0008006" key="4">
    <source>
        <dbReference type="Google" id="ProtNLM"/>
    </source>
</evidence>
<evidence type="ECO:0000313" key="3">
    <source>
        <dbReference type="Proteomes" id="UP000015523"/>
    </source>
</evidence>
<feature type="signal peptide" evidence="1">
    <location>
        <begin position="1"/>
        <end position="18"/>
    </location>
</feature>
<name>T0KEG0_9SPHN</name>
<feature type="chain" id="PRO_5004578941" description="UrcA family protein" evidence="1">
    <location>
        <begin position="19"/>
        <end position="144"/>
    </location>
</feature>
<evidence type="ECO:0000256" key="1">
    <source>
        <dbReference type="SAM" id="SignalP"/>
    </source>
</evidence>
<dbReference type="STRING" id="1346791.M529_12900"/>
<dbReference type="RefSeq" id="WP_021318373.1">
    <property type="nucleotide sequence ID" value="NZ_AUWY01000090.1"/>
</dbReference>
<comment type="caution">
    <text evidence="2">The sequence shown here is derived from an EMBL/GenBank/DDBJ whole genome shotgun (WGS) entry which is preliminary data.</text>
</comment>
<protein>
    <recommendedName>
        <fullName evidence="4">UrcA family protein</fullName>
    </recommendedName>
</protein>
<dbReference type="EMBL" id="AUWY01000090">
    <property type="protein sequence ID" value="EQB31783.1"/>
    <property type="molecule type" value="Genomic_DNA"/>
</dbReference>
<keyword evidence="3" id="KW-1185">Reference proteome</keyword>
<keyword evidence="1" id="KW-0732">Signal</keyword>
<reference evidence="2 3" key="1">
    <citation type="journal article" date="2013" name="Genome Announc.">
        <title>Draft Genome Sequence of Sphingobium ummariense Strain RL-3, a Hexachlorocyclohexane-Degrading Bacterium.</title>
        <authorList>
            <person name="Kohli P."/>
            <person name="Dua A."/>
            <person name="Sangwan N."/>
            <person name="Oldach P."/>
            <person name="Khurana J.P."/>
            <person name="Lal R."/>
        </authorList>
    </citation>
    <scope>NUCLEOTIDE SEQUENCE [LARGE SCALE GENOMIC DNA]</scope>
    <source>
        <strain evidence="2 3">RL-3</strain>
    </source>
</reference>
<dbReference type="Proteomes" id="UP000015523">
    <property type="component" value="Unassembled WGS sequence"/>
</dbReference>
<gene>
    <name evidence="2" type="ORF">M529_12900</name>
</gene>